<dbReference type="EMBL" id="FNJM01000004">
    <property type="protein sequence ID" value="SDP35877.1"/>
    <property type="molecule type" value="Genomic_DNA"/>
</dbReference>
<dbReference type="Proteomes" id="UP000198597">
    <property type="component" value="Unassembled WGS sequence"/>
</dbReference>
<evidence type="ECO:0000313" key="1">
    <source>
        <dbReference type="EMBL" id="SDP35877.1"/>
    </source>
</evidence>
<protein>
    <submittedName>
        <fullName evidence="1">Uncharacterized protein</fullName>
    </submittedName>
</protein>
<name>A0A1H0S2K6_9CLOT</name>
<reference evidence="1 2" key="1">
    <citation type="submission" date="2016-10" db="EMBL/GenBank/DDBJ databases">
        <authorList>
            <person name="de Groot N.N."/>
        </authorList>
    </citation>
    <scope>NUCLEOTIDE SEQUENCE [LARGE SCALE GENOMIC DNA]</scope>
    <source>
        <strain evidence="1 2">DSM 12272</strain>
    </source>
</reference>
<gene>
    <name evidence="1" type="ORF">SAMN04488529_104129</name>
</gene>
<evidence type="ECO:0000313" key="2">
    <source>
        <dbReference type="Proteomes" id="UP000198597"/>
    </source>
</evidence>
<dbReference type="RefSeq" id="WP_089968633.1">
    <property type="nucleotide sequence ID" value="NZ_FNJM01000004.1"/>
</dbReference>
<dbReference type="AlphaFoldDB" id="A0A1H0S2K6"/>
<keyword evidence="2" id="KW-1185">Reference proteome</keyword>
<dbReference type="STRING" id="94869.SAMN04488529_104129"/>
<accession>A0A1H0S2K6</accession>
<proteinExistence type="predicted"/>
<sequence length="394" mass="47334">MNKNEKYILDIYEYQNSKLIALKKYPDVLLDVEFIREKYCITFDEESYNYGDKINYWHYQSQTYYDAVKNYDEFIISLKEELLINFDTISKYDYLVIVHFLIFNDIISPHKLVLYVSPVYINKCIVPFLDYSRYNHAISKIEKIKENTCLIEHIKEKFNIENCDTIENIIYNYNNFDRYLSCYESLYLEEFLVDIKYILDKYEVLSSSNELDYYTILEYILTDSELSLKVDSNDYDIAKLWGGKLQQIKIGLFPSICEVLNDNKKIDYKNNYYIKINRSIPSRITKKAVFKLIDEINKESDEKINALENFYRNKFIYETKTKNKEMKNIDILKNIVSKYEEVEEGLADKVDRNLKLLLNEDNNGIKSYEDINDFLKKAIKSYKRNKDKFFRGNF</sequence>
<organism evidence="1 2">
    <name type="scientific">Clostridium gasigenes</name>
    <dbReference type="NCBI Taxonomy" id="94869"/>
    <lineage>
        <taxon>Bacteria</taxon>
        <taxon>Bacillati</taxon>
        <taxon>Bacillota</taxon>
        <taxon>Clostridia</taxon>
        <taxon>Eubacteriales</taxon>
        <taxon>Clostridiaceae</taxon>
        <taxon>Clostridium</taxon>
    </lineage>
</organism>